<accession>A0A177E1L8</accession>
<dbReference type="CDD" id="cd14361">
    <property type="entry name" value="UBA_HYPK"/>
    <property type="match status" value="1"/>
</dbReference>
<feature type="region of interest" description="Disordered" evidence="1">
    <location>
        <begin position="1"/>
        <end position="70"/>
    </location>
</feature>
<dbReference type="InterPro" id="IPR052617">
    <property type="entry name" value="Huntingtin-int_K"/>
</dbReference>
<dbReference type="STRING" id="5599.A0A177E1L8"/>
<sequence length="118" mass="12275">MAEPQPSGVQEGAADPHAPTGTAEDRKAAAALSTLDAPQEGDNGSKKEVDGKALDKAMKGLNVKDKKEGEKKNVKIEAADVTLLVNELEVTKPKATELLRAHDGNAVKAMSAFVMAAP</sequence>
<evidence type="ECO:0000313" key="4">
    <source>
        <dbReference type="Proteomes" id="UP000077248"/>
    </source>
</evidence>
<evidence type="ECO:0000256" key="1">
    <source>
        <dbReference type="SAM" id="MobiDB-lite"/>
    </source>
</evidence>
<dbReference type="RefSeq" id="XP_018391274.1">
    <property type="nucleotide sequence ID" value="XM_018534097.1"/>
</dbReference>
<feature type="domain" description="Nascent polypeptide-associated complex subunit alpha-like UBA" evidence="2">
    <location>
        <begin position="74"/>
        <end position="114"/>
    </location>
</feature>
<feature type="compositionally biased region" description="Basic and acidic residues" evidence="1">
    <location>
        <begin position="43"/>
        <end position="70"/>
    </location>
</feature>
<organism evidence="3 4">
    <name type="scientific">Alternaria alternata</name>
    <name type="common">Alternaria rot fungus</name>
    <name type="synonym">Torula alternata</name>
    <dbReference type="NCBI Taxonomy" id="5599"/>
    <lineage>
        <taxon>Eukaryota</taxon>
        <taxon>Fungi</taxon>
        <taxon>Dikarya</taxon>
        <taxon>Ascomycota</taxon>
        <taxon>Pezizomycotina</taxon>
        <taxon>Dothideomycetes</taxon>
        <taxon>Pleosporomycetidae</taxon>
        <taxon>Pleosporales</taxon>
        <taxon>Pleosporineae</taxon>
        <taxon>Pleosporaceae</taxon>
        <taxon>Alternaria</taxon>
        <taxon>Alternaria sect. Alternaria</taxon>
        <taxon>Alternaria alternata complex</taxon>
    </lineage>
</organism>
<keyword evidence="4" id="KW-1185">Reference proteome</keyword>
<dbReference type="GO" id="GO:0050821">
    <property type="term" value="P:protein stabilization"/>
    <property type="evidence" value="ECO:0007669"/>
    <property type="project" value="TreeGrafter"/>
</dbReference>
<dbReference type="InterPro" id="IPR038922">
    <property type="entry name" value="HYPK_UBA"/>
</dbReference>
<dbReference type="GO" id="GO:0043066">
    <property type="term" value="P:negative regulation of apoptotic process"/>
    <property type="evidence" value="ECO:0007669"/>
    <property type="project" value="TreeGrafter"/>
</dbReference>
<dbReference type="EMBL" id="KV441469">
    <property type="protein sequence ID" value="OAG25853.1"/>
    <property type="molecule type" value="Genomic_DNA"/>
</dbReference>
<name>A0A177E1L8_ALTAL</name>
<proteinExistence type="predicted"/>
<dbReference type="KEGG" id="aalt:CC77DRAFT_9293"/>
<dbReference type="OMA" id="PQNVDAD"/>
<dbReference type="Proteomes" id="UP000077248">
    <property type="component" value="Unassembled WGS sequence"/>
</dbReference>
<protein>
    <recommendedName>
        <fullName evidence="2">Nascent polypeptide-associated complex subunit alpha-like UBA domain-containing protein</fullName>
    </recommendedName>
</protein>
<gene>
    <name evidence="3" type="ORF">CC77DRAFT_9293</name>
</gene>
<dbReference type="PANTHER" id="PTHR31184">
    <property type="entry name" value="HUNTINGTIN-INTERACTING PROTEIN K FAMILY MEMBER"/>
    <property type="match status" value="1"/>
</dbReference>
<evidence type="ECO:0000259" key="2">
    <source>
        <dbReference type="Pfam" id="PF19026"/>
    </source>
</evidence>
<dbReference type="AlphaFoldDB" id="A0A177E1L8"/>
<reference evidence="3 4" key="1">
    <citation type="submission" date="2016-05" db="EMBL/GenBank/DDBJ databases">
        <title>Comparative analysis of secretome profiles of manganese(II)-oxidizing ascomycete fungi.</title>
        <authorList>
            <consortium name="DOE Joint Genome Institute"/>
            <person name="Zeiner C.A."/>
            <person name="Purvine S.O."/>
            <person name="Zink E.M."/>
            <person name="Wu S."/>
            <person name="Pasa-Tolic L."/>
            <person name="Chaput D.L."/>
            <person name="Haridas S."/>
            <person name="Grigoriev I.V."/>
            <person name="Santelli C.M."/>
            <person name="Hansel C.M."/>
        </authorList>
    </citation>
    <scope>NUCLEOTIDE SEQUENCE [LARGE SCALE GENOMIC DNA]</scope>
    <source>
        <strain evidence="3 4">SRC1lrK2f</strain>
    </source>
</reference>
<dbReference type="PANTHER" id="PTHR31184:SF2">
    <property type="entry name" value="HUNTINGTIN-INTERACTING PROTEIN K"/>
    <property type="match status" value="1"/>
</dbReference>
<dbReference type="Pfam" id="PF19026">
    <property type="entry name" value="UBA_HYPK"/>
    <property type="match status" value="1"/>
</dbReference>
<dbReference type="InterPro" id="IPR044034">
    <property type="entry name" value="NAC-like_UBA"/>
</dbReference>
<dbReference type="VEuPathDB" id="FungiDB:CC77DRAFT_9293"/>
<dbReference type="GeneID" id="29119691"/>
<evidence type="ECO:0000313" key="3">
    <source>
        <dbReference type="EMBL" id="OAG25853.1"/>
    </source>
</evidence>